<evidence type="ECO:0000313" key="2">
    <source>
        <dbReference type="EMBL" id="SDG58977.1"/>
    </source>
</evidence>
<reference evidence="3" key="1">
    <citation type="submission" date="2016-10" db="EMBL/GenBank/DDBJ databases">
        <authorList>
            <person name="Varghese N."/>
            <person name="Submissions S."/>
        </authorList>
    </citation>
    <scope>NUCLEOTIDE SEQUENCE [LARGE SCALE GENOMIC DNA]</scope>
    <source>
        <strain evidence="3">ATCC 700689</strain>
    </source>
</reference>
<sequence>MKKLRTIAYDFSELCFVNSEMLDDDIRLQFLSRLKAIELRFSGLSGNLIYEQTGVSNSEQSRLTKRFLSLDPDGEYWGDRALLPGKHLNGYNRKAPFAKKRTGQHGSLSGVLSATLDKYPSVRENFVKQVWSIHTANKGMKFEKGILYAFFKKLLREAGVGDDEWPFNERRGGRRSIEKLIDEILDTNFVHASLTLGTKGETHARLGTGELGLIDANIPFDTIELDAYKVDKFCIINVEPLPGIYVPRVIERFWLLAVVEKVTKGFLACNFVFSSEVRAQDVHDILVDAFLGDWKPIEHLTVENLEYSPGSGMMGYILPETQKTLWSSVSLDNAMAHHAIKVKEKLRNNLGFAINFGQLGHPERRWLIENTFHQIASKIMHRTPSTTGSNPYSGRADKAEEKAEMYEVFVDEARQVLDTWVAAYNITPKMGSNYSKSPAELMYAHFHNKKQRLIYPRANQSAVNKFQLKEDIELRRVRGSVKAGVAPHINFAKARYTNPRLAESTHLLGYEVLIKIDPDDYRYVEAYLADGTSLGILTVLGFWCKTRHSGITRKIIYQAYLDRTFEVSHPDDIVLSYLHHLTKNANKKNNLQFTRMYYELMSKNGELDFETSDIEDSDMPITSIDRNEDSPQGSKGSLAPDDVGSIDEEFRMPVGGTE</sequence>
<name>A0A1G7VH05_9PSED</name>
<evidence type="ECO:0000256" key="1">
    <source>
        <dbReference type="SAM" id="MobiDB-lite"/>
    </source>
</evidence>
<dbReference type="OrthoDB" id="8736397at2"/>
<proteinExistence type="predicted"/>
<dbReference type="STRING" id="89065.SAMN05216605_102498"/>
<dbReference type="InterPro" id="IPR036397">
    <property type="entry name" value="RNaseH_sf"/>
</dbReference>
<organism evidence="2 3">
    <name type="scientific">Pseudomonas abietaniphila</name>
    <dbReference type="NCBI Taxonomy" id="89065"/>
    <lineage>
        <taxon>Bacteria</taxon>
        <taxon>Pseudomonadati</taxon>
        <taxon>Pseudomonadota</taxon>
        <taxon>Gammaproteobacteria</taxon>
        <taxon>Pseudomonadales</taxon>
        <taxon>Pseudomonadaceae</taxon>
        <taxon>Pseudomonas</taxon>
    </lineage>
</organism>
<feature type="region of interest" description="Disordered" evidence="1">
    <location>
        <begin position="617"/>
        <end position="658"/>
    </location>
</feature>
<gene>
    <name evidence="2" type="ORF">SAMN05216605_102498</name>
</gene>
<evidence type="ECO:0008006" key="4">
    <source>
        <dbReference type="Google" id="ProtNLM"/>
    </source>
</evidence>
<dbReference type="AlphaFoldDB" id="A0A1G7VH05"/>
<dbReference type="Proteomes" id="UP000182894">
    <property type="component" value="Unassembled WGS sequence"/>
</dbReference>
<dbReference type="RefSeq" id="WP_143024305.1">
    <property type="nucleotide sequence ID" value="NZ_FNCO01000002.1"/>
</dbReference>
<dbReference type="EMBL" id="FNCO01000002">
    <property type="protein sequence ID" value="SDG58977.1"/>
    <property type="molecule type" value="Genomic_DNA"/>
</dbReference>
<keyword evidence="3" id="KW-1185">Reference proteome</keyword>
<dbReference type="Gene3D" id="3.30.420.10">
    <property type="entry name" value="Ribonuclease H-like superfamily/Ribonuclease H"/>
    <property type="match status" value="1"/>
</dbReference>
<protein>
    <recommendedName>
        <fullName evidence="4">Integrase catalytic domain-containing protein</fullName>
    </recommendedName>
</protein>
<accession>A0A1G7VH05</accession>
<evidence type="ECO:0000313" key="3">
    <source>
        <dbReference type="Proteomes" id="UP000182894"/>
    </source>
</evidence>
<dbReference type="GO" id="GO:0003676">
    <property type="term" value="F:nucleic acid binding"/>
    <property type="evidence" value="ECO:0007669"/>
    <property type="project" value="InterPro"/>
</dbReference>